<dbReference type="PANTHER" id="PTHR31956">
    <property type="entry name" value="NON-SPECIFIC PHOSPHOLIPASE C4-RELATED"/>
    <property type="match status" value="1"/>
</dbReference>
<organism evidence="3 4">
    <name type="scientific">Nannocystis exedens</name>
    <dbReference type="NCBI Taxonomy" id="54"/>
    <lineage>
        <taxon>Bacteria</taxon>
        <taxon>Pseudomonadati</taxon>
        <taxon>Myxococcota</taxon>
        <taxon>Polyangia</taxon>
        <taxon>Nannocystales</taxon>
        <taxon>Nannocystaceae</taxon>
        <taxon>Nannocystis</taxon>
    </lineage>
</organism>
<evidence type="ECO:0000256" key="2">
    <source>
        <dbReference type="SAM" id="MobiDB-lite"/>
    </source>
</evidence>
<dbReference type="AlphaFoldDB" id="A0A1I2AEZ7"/>
<dbReference type="InterPro" id="IPR017850">
    <property type="entry name" value="Alkaline_phosphatase_core_sf"/>
</dbReference>
<sequence>MARSAEIGALLWLTTCVVTPGEQTAGTEADWDRPVKPPSDAEAAAGRSACKYQPGALPAETQGESYPSGEQIPIDHIVVLMQENRSFDHYFQMLPVRGQPEADVAPVDFSNPGPDGAPVAIYHQTQPCFGNTNHSWDAVHEQIAGGKMDGFVSTNEGKGDDVIDETLRGERAMGYYDEPDLPFYYWLANEFALGDRYFGSVPGPTWPNRMYLYAGSSYGRTVNVNFKPDATIFDHLVTRGVSFRVYFSDTGGLGGFLTGLLPEPGTQRQPIAQFFADAAAGELPAVSFVNATFDAPESKATWEHPPSVAQLGQLFVARVVDALLKSPNWPRSALFFAYDEHGGLFDHVPPPAACPPDAHLPELQPHDQPGRFDHLGPRVPFIVVSPFAKKHHVSHEVYDHTSILRFIEARFVLPALTARDANALAPWDMFDFSAPPHETPPQVTLPQVDAEAVARCAELYPEQP</sequence>
<dbReference type="EMBL" id="FOMX01000013">
    <property type="protein sequence ID" value="SFE42287.1"/>
    <property type="molecule type" value="Genomic_DNA"/>
</dbReference>
<dbReference type="STRING" id="54.SAMN02745121_04218"/>
<dbReference type="PANTHER" id="PTHR31956:SF1">
    <property type="entry name" value="NON-SPECIFIC PHOSPHOLIPASE C1"/>
    <property type="match status" value="1"/>
</dbReference>
<accession>A0A1I2AEZ7</accession>
<keyword evidence="1" id="KW-0378">Hydrolase</keyword>
<dbReference type="GO" id="GO:0042578">
    <property type="term" value="F:phosphoric ester hydrolase activity"/>
    <property type="evidence" value="ECO:0007669"/>
    <property type="project" value="UniProtKB-ARBA"/>
</dbReference>
<evidence type="ECO:0000313" key="4">
    <source>
        <dbReference type="Proteomes" id="UP000199400"/>
    </source>
</evidence>
<dbReference type="Gene3D" id="3.40.720.10">
    <property type="entry name" value="Alkaline Phosphatase, subunit A"/>
    <property type="match status" value="2"/>
</dbReference>
<evidence type="ECO:0000256" key="1">
    <source>
        <dbReference type="ARBA" id="ARBA00022801"/>
    </source>
</evidence>
<dbReference type="RefSeq" id="WP_096327984.1">
    <property type="nucleotide sequence ID" value="NZ_FOMX01000013.1"/>
</dbReference>
<dbReference type="CDD" id="cd16013">
    <property type="entry name" value="AcpA"/>
    <property type="match status" value="1"/>
</dbReference>
<gene>
    <name evidence="3" type="ORF">SAMN02745121_04218</name>
</gene>
<keyword evidence="4" id="KW-1185">Reference proteome</keyword>
<dbReference type="InterPro" id="IPR007312">
    <property type="entry name" value="Phosphoesterase"/>
</dbReference>
<dbReference type="OrthoDB" id="9770871at2"/>
<protein>
    <submittedName>
        <fullName evidence="3">Phospholipase C</fullName>
    </submittedName>
</protein>
<reference evidence="4" key="1">
    <citation type="submission" date="2016-10" db="EMBL/GenBank/DDBJ databases">
        <authorList>
            <person name="Varghese N."/>
            <person name="Submissions S."/>
        </authorList>
    </citation>
    <scope>NUCLEOTIDE SEQUENCE [LARGE SCALE GENOMIC DNA]</scope>
    <source>
        <strain evidence="4">ATCC 25963</strain>
    </source>
</reference>
<dbReference type="Pfam" id="PF04185">
    <property type="entry name" value="Phosphoesterase"/>
    <property type="match status" value="1"/>
</dbReference>
<name>A0A1I2AEZ7_9BACT</name>
<feature type="region of interest" description="Disordered" evidence="2">
    <location>
        <begin position="23"/>
        <end position="48"/>
    </location>
</feature>
<dbReference type="Proteomes" id="UP000199400">
    <property type="component" value="Unassembled WGS sequence"/>
</dbReference>
<evidence type="ECO:0000313" key="3">
    <source>
        <dbReference type="EMBL" id="SFE42287.1"/>
    </source>
</evidence>
<proteinExistence type="predicted"/>